<keyword evidence="2" id="KW-0812">Transmembrane</keyword>
<evidence type="ECO:0000313" key="5">
    <source>
        <dbReference type="Proteomes" id="UP001617351"/>
    </source>
</evidence>
<comment type="caution">
    <text evidence="4">The sequence shown here is derived from an EMBL/GenBank/DDBJ whole genome shotgun (WGS) entry which is preliminary data.</text>
</comment>
<dbReference type="EMBL" id="JBIUYY010000001">
    <property type="protein sequence ID" value="MFJ2819823.1"/>
    <property type="molecule type" value="Genomic_DNA"/>
</dbReference>
<name>A0ABW8EAZ4_STRT5</name>
<keyword evidence="2" id="KW-1133">Transmembrane helix</keyword>
<feature type="signal peptide" evidence="3">
    <location>
        <begin position="1"/>
        <end position="28"/>
    </location>
</feature>
<keyword evidence="2" id="KW-0472">Membrane</keyword>
<feature type="transmembrane region" description="Helical" evidence="2">
    <location>
        <begin position="169"/>
        <end position="191"/>
    </location>
</feature>
<gene>
    <name evidence="4" type="ORF">ACIO7M_01735</name>
</gene>
<evidence type="ECO:0000256" key="3">
    <source>
        <dbReference type="SAM" id="SignalP"/>
    </source>
</evidence>
<proteinExistence type="predicted"/>
<dbReference type="Proteomes" id="UP001617351">
    <property type="component" value="Unassembled WGS sequence"/>
</dbReference>
<sequence length="200" mass="19538">MSRRPVRAAAVAACAAGLLALPTASALAEGLPAVSAAQSAGPRTLLRSVALADGMSRANVYRAGEAYQAEILDADGTTAAVLTSRNGVTDIGGTGALHAALRPDGRLDSWVGGGAAVARQATAASTRPSAPAGDADGSARKTGTRDGRVVAAGTTGTLRLHTLADEPGGGLLLLAAGGGIAAVGAAGLAFAMHRRGRTDH</sequence>
<evidence type="ECO:0000256" key="1">
    <source>
        <dbReference type="SAM" id="MobiDB-lite"/>
    </source>
</evidence>
<reference evidence="4 5" key="1">
    <citation type="submission" date="2024-10" db="EMBL/GenBank/DDBJ databases">
        <title>The Natural Products Discovery Center: Release of the First 8490 Sequenced Strains for Exploring Actinobacteria Biosynthetic Diversity.</title>
        <authorList>
            <person name="Kalkreuter E."/>
            <person name="Kautsar S.A."/>
            <person name="Yang D."/>
            <person name="Bader C.D."/>
            <person name="Teijaro C.N."/>
            <person name="Fluegel L."/>
            <person name="Davis C.M."/>
            <person name="Simpson J.R."/>
            <person name="Lauterbach L."/>
            <person name="Steele A.D."/>
            <person name="Gui C."/>
            <person name="Meng S."/>
            <person name="Li G."/>
            <person name="Viehrig K."/>
            <person name="Ye F."/>
            <person name="Su P."/>
            <person name="Kiefer A.F."/>
            <person name="Nichols A."/>
            <person name="Cepeda A.J."/>
            <person name="Yan W."/>
            <person name="Fan B."/>
            <person name="Jiang Y."/>
            <person name="Adhikari A."/>
            <person name="Zheng C.-J."/>
            <person name="Schuster L."/>
            <person name="Cowan T.M."/>
            <person name="Smanski M.J."/>
            <person name="Chevrette M.G."/>
            <person name="De Carvalho L.P.S."/>
            <person name="Shen B."/>
        </authorList>
    </citation>
    <scope>NUCLEOTIDE SEQUENCE [LARGE SCALE GENOMIC DNA]</scope>
    <source>
        <strain evidence="4 5">NPDC087220</strain>
    </source>
</reference>
<feature type="chain" id="PRO_5046913910" evidence="3">
    <location>
        <begin position="29"/>
        <end position="200"/>
    </location>
</feature>
<accession>A0ABW8EAZ4</accession>
<protein>
    <submittedName>
        <fullName evidence="4">Uncharacterized protein</fullName>
    </submittedName>
</protein>
<feature type="compositionally biased region" description="Low complexity" evidence="1">
    <location>
        <begin position="121"/>
        <end position="132"/>
    </location>
</feature>
<dbReference type="RefSeq" id="WP_402376566.1">
    <property type="nucleotide sequence ID" value="NZ_JBIUYY010000001.1"/>
</dbReference>
<keyword evidence="5" id="KW-1185">Reference proteome</keyword>
<evidence type="ECO:0000313" key="4">
    <source>
        <dbReference type="EMBL" id="MFJ2819823.1"/>
    </source>
</evidence>
<organism evidence="4 5">
    <name type="scientific">Streptomyces toxytricini</name>
    <name type="common">Actinomyces toxytricini</name>
    <dbReference type="NCBI Taxonomy" id="67369"/>
    <lineage>
        <taxon>Bacteria</taxon>
        <taxon>Bacillati</taxon>
        <taxon>Actinomycetota</taxon>
        <taxon>Actinomycetes</taxon>
        <taxon>Kitasatosporales</taxon>
        <taxon>Streptomycetaceae</taxon>
        <taxon>Streptomyces</taxon>
    </lineage>
</organism>
<keyword evidence="3" id="KW-0732">Signal</keyword>
<evidence type="ECO:0000256" key="2">
    <source>
        <dbReference type="SAM" id="Phobius"/>
    </source>
</evidence>
<feature type="region of interest" description="Disordered" evidence="1">
    <location>
        <begin position="121"/>
        <end position="145"/>
    </location>
</feature>